<dbReference type="EMBL" id="FZNO01000004">
    <property type="protein sequence ID" value="SNR36000.1"/>
    <property type="molecule type" value="Genomic_DNA"/>
</dbReference>
<sequence length="276" mass="29332">MSRPRPGHRPELARGGGDGVLRLAASAEMLFLDLPFAERVRRIADAGFEVEIWDWTAKDVDELTRTGATFSSMTGYVSGTLADPDGAAELLRTAAQSLTVAERLDCPRLNVHGTGLDGRGLPVVPAEVVTPAMWLTAARTLEQLARLGERAGRVFTLENLNTAVDHPGTPFARAADTIALVEAVGSPHLRLNLDLYHAQIGEGNLVALVERALPLIGEIQVADVPGRCEPGTGEIHHPAVAAALGRLGYTGVVALEGWASGDPARALDRFRTAFTL</sequence>
<evidence type="ECO:0000256" key="1">
    <source>
        <dbReference type="ARBA" id="ARBA00023235"/>
    </source>
</evidence>
<name>A0A238VNR3_9ACTN</name>
<feature type="domain" description="Xylose isomerase-like TIM barrel" evidence="4">
    <location>
        <begin position="61"/>
        <end position="264"/>
    </location>
</feature>
<feature type="active site" description="Proton donor/acceptor" evidence="3">
    <location>
        <position position="158"/>
    </location>
</feature>
<dbReference type="PANTHER" id="PTHR43489">
    <property type="entry name" value="ISOMERASE"/>
    <property type="match status" value="1"/>
</dbReference>
<dbReference type="Proteomes" id="UP000198403">
    <property type="component" value="Unassembled WGS sequence"/>
</dbReference>
<proteinExistence type="inferred from homology"/>
<keyword evidence="5" id="KW-0670">Pyruvate</keyword>
<dbReference type="GO" id="GO:0016853">
    <property type="term" value="F:isomerase activity"/>
    <property type="evidence" value="ECO:0007669"/>
    <property type="project" value="UniProtKB-KW"/>
</dbReference>
<dbReference type="InterPro" id="IPR036237">
    <property type="entry name" value="Xyl_isomerase-like_sf"/>
</dbReference>
<feature type="active site" description="Proton donor/acceptor" evidence="3">
    <location>
        <position position="256"/>
    </location>
</feature>
<dbReference type="Pfam" id="PF01261">
    <property type="entry name" value="AP_endonuc_2"/>
    <property type="match status" value="1"/>
</dbReference>
<organism evidence="5 6">
    <name type="scientific">Blastococcus mobilis</name>
    <dbReference type="NCBI Taxonomy" id="1938746"/>
    <lineage>
        <taxon>Bacteria</taxon>
        <taxon>Bacillati</taxon>
        <taxon>Actinomycetota</taxon>
        <taxon>Actinomycetes</taxon>
        <taxon>Geodermatophilales</taxon>
        <taxon>Geodermatophilaceae</taxon>
        <taxon>Blastococcus</taxon>
    </lineage>
</organism>
<dbReference type="SUPFAM" id="SSF51658">
    <property type="entry name" value="Xylose isomerase-like"/>
    <property type="match status" value="1"/>
</dbReference>
<gene>
    <name evidence="5" type="ORF">SAMN06272737_10452</name>
</gene>
<reference evidence="5 6" key="1">
    <citation type="submission" date="2017-06" db="EMBL/GenBank/DDBJ databases">
        <authorList>
            <person name="Kim H.J."/>
            <person name="Triplett B.A."/>
        </authorList>
    </citation>
    <scope>NUCLEOTIDE SEQUENCE [LARGE SCALE GENOMIC DNA]</scope>
    <source>
        <strain evidence="5 6">DSM 44272</strain>
    </source>
</reference>
<comment type="similarity">
    <text evidence="2">Belongs to the hyi family.</text>
</comment>
<dbReference type="InterPro" id="IPR026040">
    <property type="entry name" value="HyI-like"/>
</dbReference>
<evidence type="ECO:0000313" key="5">
    <source>
        <dbReference type="EMBL" id="SNR36000.1"/>
    </source>
</evidence>
<dbReference type="Gene3D" id="3.20.20.150">
    <property type="entry name" value="Divalent-metal-dependent TIM barrel enzymes"/>
    <property type="match status" value="1"/>
</dbReference>
<keyword evidence="6" id="KW-1185">Reference proteome</keyword>
<accession>A0A238VNR3</accession>
<evidence type="ECO:0000256" key="2">
    <source>
        <dbReference type="PIRNR" id="PIRNR006241"/>
    </source>
</evidence>
<dbReference type="InterPro" id="IPR050417">
    <property type="entry name" value="Sugar_Epim/Isomerase"/>
</dbReference>
<protein>
    <submittedName>
        <fullName evidence="5">Hydroxypyruvate isomerase</fullName>
    </submittedName>
</protein>
<evidence type="ECO:0000259" key="4">
    <source>
        <dbReference type="Pfam" id="PF01261"/>
    </source>
</evidence>
<keyword evidence="1 2" id="KW-0413">Isomerase</keyword>
<dbReference type="InterPro" id="IPR013022">
    <property type="entry name" value="Xyl_isomerase-like_TIM-brl"/>
</dbReference>
<dbReference type="RefSeq" id="WP_254920405.1">
    <property type="nucleotide sequence ID" value="NZ_FZNO01000004.1"/>
</dbReference>
<dbReference type="PIRSF" id="PIRSF006241">
    <property type="entry name" value="HyI"/>
    <property type="match status" value="1"/>
</dbReference>
<evidence type="ECO:0000256" key="3">
    <source>
        <dbReference type="PIRSR" id="PIRSR006241-50"/>
    </source>
</evidence>
<evidence type="ECO:0000313" key="6">
    <source>
        <dbReference type="Proteomes" id="UP000198403"/>
    </source>
</evidence>
<dbReference type="AlphaFoldDB" id="A0A238VNR3"/>